<evidence type="ECO:0000313" key="13">
    <source>
        <dbReference type="Proteomes" id="UP000675409"/>
    </source>
</evidence>
<protein>
    <recommendedName>
        <fullName evidence="10">Cytochrome c oxidase polypeptide 4</fullName>
        <ecNumber evidence="10">7.1.1.9</ecNumber>
    </recommendedName>
    <alternativeName>
        <fullName evidence="10">Cytochrome aa3 subunit 4</fullName>
    </alternativeName>
    <alternativeName>
        <fullName evidence="10">Cytochrome c oxidase polypeptide IV</fullName>
    </alternativeName>
</protein>
<evidence type="ECO:0000256" key="11">
    <source>
        <dbReference type="SAM" id="Phobius"/>
    </source>
</evidence>
<keyword evidence="5 11" id="KW-0812">Transmembrane</keyword>
<feature type="transmembrane region" description="Helical" evidence="11">
    <location>
        <begin position="33"/>
        <end position="57"/>
    </location>
</feature>
<dbReference type="EC" id="7.1.1.9" evidence="10"/>
<comment type="caution">
    <text evidence="12">The sequence shown here is derived from an EMBL/GenBank/DDBJ whole genome shotgun (WGS) entry which is preliminary data.</text>
</comment>
<comment type="subunit">
    <text evidence="10">Associates with subunits I, II and III to form cytochrome c oxidase.</text>
</comment>
<keyword evidence="6 10" id="KW-1278">Translocase</keyword>
<keyword evidence="7 11" id="KW-1133">Transmembrane helix</keyword>
<comment type="similarity">
    <text evidence="3 10">Belongs to the cytochrome c oxidase bacterial subunit CtaF family.</text>
</comment>
<comment type="subcellular location">
    <subcellularLocation>
        <location evidence="2">Cell membrane</location>
        <topology evidence="2">Multi-pass membrane protein</topology>
    </subcellularLocation>
</comment>
<dbReference type="PIRSF" id="PIRSF017385">
    <property type="entry name" value="CtaF"/>
    <property type="match status" value="1"/>
</dbReference>
<reference evidence="12 13" key="1">
    <citation type="journal article" date="2021" name="Arch. Microbiol.">
        <title>Myceligenerans indicum sp. nov., an actinobacterium isolated from mangrove sediment of Sundarbans, India.</title>
        <authorList>
            <person name="Asha K."/>
            <person name="Bhadury P."/>
        </authorList>
    </citation>
    <scope>NUCLEOTIDE SEQUENCE [LARGE SCALE GENOMIC DNA]</scope>
    <source>
        <strain evidence="12 13">I2</strain>
    </source>
</reference>
<dbReference type="InterPro" id="IPR021050">
    <property type="entry name" value="Cyt_c_oxidase_su4_actinobac"/>
</dbReference>
<keyword evidence="8 10" id="KW-0472">Membrane</keyword>
<evidence type="ECO:0000256" key="5">
    <source>
        <dbReference type="ARBA" id="ARBA00022692"/>
    </source>
</evidence>
<dbReference type="EMBL" id="JABBYC010000013">
    <property type="protein sequence ID" value="MBL0886595.1"/>
    <property type="molecule type" value="Genomic_DNA"/>
</dbReference>
<gene>
    <name evidence="12" type="ORF">HGK34_09980</name>
</gene>
<keyword evidence="4 10" id="KW-1003">Cell membrane</keyword>
<keyword evidence="13" id="KW-1185">Reference proteome</keyword>
<evidence type="ECO:0000256" key="9">
    <source>
        <dbReference type="ARBA" id="ARBA00047816"/>
    </source>
</evidence>
<evidence type="ECO:0000256" key="10">
    <source>
        <dbReference type="PIRNR" id="PIRNR017385"/>
    </source>
</evidence>
<dbReference type="Pfam" id="PF12270">
    <property type="entry name" value="Cyt_c_ox_IV"/>
    <property type="match status" value="1"/>
</dbReference>
<comment type="catalytic activity">
    <reaction evidence="9 10">
        <text>4 Fe(II)-[cytochrome c] + O2 + 8 H(+)(in) = 4 Fe(III)-[cytochrome c] + 2 H2O + 4 H(+)(out)</text>
        <dbReference type="Rhea" id="RHEA:11436"/>
        <dbReference type="Rhea" id="RHEA-COMP:10350"/>
        <dbReference type="Rhea" id="RHEA-COMP:14399"/>
        <dbReference type="ChEBI" id="CHEBI:15377"/>
        <dbReference type="ChEBI" id="CHEBI:15378"/>
        <dbReference type="ChEBI" id="CHEBI:15379"/>
        <dbReference type="ChEBI" id="CHEBI:29033"/>
        <dbReference type="ChEBI" id="CHEBI:29034"/>
        <dbReference type="EC" id="7.1.1.9"/>
    </reaction>
</comment>
<evidence type="ECO:0000256" key="6">
    <source>
        <dbReference type="ARBA" id="ARBA00022967"/>
    </source>
</evidence>
<evidence type="ECO:0000256" key="7">
    <source>
        <dbReference type="ARBA" id="ARBA00022989"/>
    </source>
</evidence>
<comment type="function">
    <text evidence="1 10">Part of cytochrome c oxidase, its function is unknown.</text>
</comment>
<accession>A0ABS1LK25</accession>
<feature type="transmembrane region" description="Helical" evidence="11">
    <location>
        <begin position="83"/>
        <end position="103"/>
    </location>
</feature>
<evidence type="ECO:0000256" key="4">
    <source>
        <dbReference type="ARBA" id="ARBA00022475"/>
    </source>
</evidence>
<evidence type="ECO:0000256" key="8">
    <source>
        <dbReference type="ARBA" id="ARBA00023136"/>
    </source>
</evidence>
<evidence type="ECO:0000256" key="2">
    <source>
        <dbReference type="ARBA" id="ARBA00004651"/>
    </source>
</evidence>
<name>A0ABS1LK25_9MICO</name>
<organism evidence="12 13">
    <name type="scientific">Myceligenerans indicum</name>
    <dbReference type="NCBI Taxonomy" id="2593663"/>
    <lineage>
        <taxon>Bacteria</taxon>
        <taxon>Bacillati</taxon>
        <taxon>Actinomycetota</taxon>
        <taxon>Actinomycetes</taxon>
        <taxon>Micrococcales</taxon>
        <taxon>Promicromonosporaceae</taxon>
        <taxon>Myceligenerans</taxon>
    </lineage>
</organism>
<dbReference type="Proteomes" id="UP000675409">
    <property type="component" value="Unassembled WGS sequence"/>
</dbReference>
<sequence>MKIETRLFIAGTPLFLLAAGVYALWTANTAQGWEPVGTLCILLVGAMVFMVGFYLMLTAKRIDERPEDTEHAEIADGAGDQGVFAPWSWWPLAIAGSAALAFLGLAVGWWILGIAIPFGIIALVGWVFEFSRGQHAH</sequence>
<evidence type="ECO:0000256" key="3">
    <source>
        <dbReference type="ARBA" id="ARBA00006870"/>
    </source>
</evidence>
<evidence type="ECO:0000256" key="1">
    <source>
        <dbReference type="ARBA" id="ARBA00002536"/>
    </source>
</evidence>
<proteinExistence type="inferred from homology"/>
<dbReference type="RefSeq" id="WP_201846696.1">
    <property type="nucleotide sequence ID" value="NZ_JABBYC010000013.1"/>
</dbReference>
<feature type="transmembrane region" description="Helical" evidence="11">
    <location>
        <begin position="109"/>
        <end position="128"/>
    </location>
</feature>
<evidence type="ECO:0000313" key="12">
    <source>
        <dbReference type="EMBL" id="MBL0886595.1"/>
    </source>
</evidence>